<evidence type="ECO:0000313" key="3">
    <source>
        <dbReference type="Proteomes" id="UP000557566"/>
    </source>
</evidence>
<feature type="region of interest" description="Disordered" evidence="1">
    <location>
        <begin position="183"/>
        <end position="215"/>
    </location>
</feature>
<accession>A0A8H4V9R3</accession>
<dbReference type="Proteomes" id="UP000557566">
    <property type="component" value="Unassembled WGS sequence"/>
</dbReference>
<evidence type="ECO:0000256" key="1">
    <source>
        <dbReference type="SAM" id="MobiDB-lite"/>
    </source>
</evidence>
<organism evidence="2 3">
    <name type="scientific">Ophiocordyceps sinensis</name>
    <dbReference type="NCBI Taxonomy" id="72228"/>
    <lineage>
        <taxon>Eukaryota</taxon>
        <taxon>Fungi</taxon>
        <taxon>Dikarya</taxon>
        <taxon>Ascomycota</taxon>
        <taxon>Pezizomycotina</taxon>
        <taxon>Sordariomycetes</taxon>
        <taxon>Hypocreomycetidae</taxon>
        <taxon>Hypocreales</taxon>
        <taxon>Ophiocordycipitaceae</taxon>
        <taxon>Ophiocordyceps</taxon>
    </lineage>
</organism>
<name>A0A8H4V9R3_9HYPO</name>
<keyword evidence="3" id="KW-1185">Reference proteome</keyword>
<comment type="caution">
    <text evidence="2">The sequence shown here is derived from an EMBL/GenBank/DDBJ whole genome shotgun (WGS) entry which is preliminary data.</text>
</comment>
<proteinExistence type="predicted"/>
<reference evidence="2 3" key="1">
    <citation type="journal article" date="2020" name="Genome Biol. Evol.">
        <title>A new high-quality draft genome assembly of the Chinese cordyceps Ophiocordyceps sinensis.</title>
        <authorList>
            <person name="Shu R."/>
            <person name="Zhang J."/>
            <person name="Meng Q."/>
            <person name="Zhang H."/>
            <person name="Zhou G."/>
            <person name="Li M."/>
            <person name="Wu P."/>
            <person name="Zhao Y."/>
            <person name="Chen C."/>
            <person name="Qin Q."/>
        </authorList>
    </citation>
    <scope>NUCLEOTIDE SEQUENCE [LARGE SCALE GENOMIC DNA]</scope>
    <source>
        <strain evidence="2 3">IOZ07</strain>
    </source>
</reference>
<evidence type="ECO:0000313" key="2">
    <source>
        <dbReference type="EMBL" id="KAF4513124.1"/>
    </source>
</evidence>
<gene>
    <name evidence="2" type="ORF">G6O67_000439</name>
</gene>
<dbReference type="AlphaFoldDB" id="A0A8H4V9R3"/>
<sequence length="339" mass="36900">MWLLALRLTAAQTMKLWRAQSLPAVSRALMMAPEGQRLYLFLSLSFPPLPLPLFFSLSVSPFLSRSPSSLLSLTHSLFLSSSLLFSALSHCRWFMKVSVFCLHASSLPPATTIEEAVRRRVRRARQRRAPGPRSVGGRGGVPSSQAGRGDAELLLKRILLEVLHGHGSTCCLSVEANEASRQVTGANRGRRREKSRGVQAWSRHEDTADSPVNVDGWPLMDGTLSEPQATRQRKTAHNATESCGHYISDAMLPPHAGLVGLEGPGAGLQAERCLLVRYRAEPRLRWPSRTGASGMMMTMVCPGLAWLTEGKGGGSSHHLLVHPRSLPRLASPAAFVVPA</sequence>
<dbReference type="EMBL" id="JAAVMX010000001">
    <property type="protein sequence ID" value="KAF4513124.1"/>
    <property type="molecule type" value="Genomic_DNA"/>
</dbReference>
<protein>
    <submittedName>
        <fullName evidence="2">Uncharacterized protein</fullName>
    </submittedName>
</protein>
<feature type="region of interest" description="Disordered" evidence="1">
    <location>
        <begin position="123"/>
        <end position="147"/>
    </location>
</feature>